<gene>
    <name evidence="1" type="ORF">ACH47X_16765</name>
</gene>
<reference evidence="1 2" key="1">
    <citation type="submission" date="2024-10" db="EMBL/GenBank/DDBJ databases">
        <title>The Natural Products Discovery Center: Release of the First 8490 Sequenced Strains for Exploring Actinobacteria Biosynthetic Diversity.</title>
        <authorList>
            <person name="Kalkreuter E."/>
            <person name="Kautsar S.A."/>
            <person name="Yang D."/>
            <person name="Bader C.D."/>
            <person name="Teijaro C.N."/>
            <person name="Fluegel L."/>
            <person name="Davis C.M."/>
            <person name="Simpson J.R."/>
            <person name="Lauterbach L."/>
            <person name="Steele A.D."/>
            <person name="Gui C."/>
            <person name="Meng S."/>
            <person name="Li G."/>
            <person name="Viehrig K."/>
            <person name="Ye F."/>
            <person name="Su P."/>
            <person name="Kiefer A.F."/>
            <person name="Nichols A."/>
            <person name="Cepeda A.J."/>
            <person name="Yan W."/>
            <person name="Fan B."/>
            <person name="Jiang Y."/>
            <person name="Adhikari A."/>
            <person name="Zheng C.-J."/>
            <person name="Schuster L."/>
            <person name="Cowan T.M."/>
            <person name="Smanski M.J."/>
            <person name="Chevrette M.G."/>
            <person name="De Carvalho L.P.S."/>
            <person name="Shen B."/>
        </authorList>
    </citation>
    <scope>NUCLEOTIDE SEQUENCE [LARGE SCALE GENOMIC DNA]</scope>
    <source>
        <strain evidence="1 2">NPDC019481</strain>
    </source>
</reference>
<dbReference type="Pfam" id="PF07751">
    <property type="entry name" value="Abi_2"/>
    <property type="match status" value="1"/>
</dbReference>
<protein>
    <submittedName>
        <fullName evidence="1">Abi family protein</fullName>
    </submittedName>
</protein>
<evidence type="ECO:0000313" key="2">
    <source>
        <dbReference type="Proteomes" id="UP001611580"/>
    </source>
</evidence>
<proteinExistence type="predicted"/>
<keyword evidence="2" id="KW-1185">Reference proteome</keyword>
<sequence>MSQYLKPHLSIVQQEALLRRRGMRLDDASCVVALGQIGYHRLSGYWYPYRVIDRAASFRHGRPVRTADVGAGTNLNQVLRVYEFDRRLKLLTMDAVERVEVAIRVRVTDALGRRGPFAHLDPRHLDARFSSSAQGRPSRHTSWVAKLRAHQARSSEEYVAHYGRKYGGDLPIWAALEVVDFGALSMLFQGLKRRDRDEIVRGLDVVDRAGAGDGAVLANWLRTLNIARNTCAHHARLWNRHFTDTVRVSALHGIKELNHLAGLEHRDRARLYPALMVLCFLMEKVSMDGVWKAELVSLLSDFPSDGVVTLADMGFPANWTDLMP</sequence>
<accession>A0ABW7XLZ8</accession>
<dbReference type="Proteomes" id="UP001611580">
    <property type="component" value="Unassembled WGS sequence"/>
</dbReference>
<dbReference type="InterPro" id="IPR011664">
    <property type="entry name" value="Abi_system_AbiD/AbiF-like"/>
</dbReference>
<organism evidence="1 2">
    <name type="scientific">Promicromonospora kroppenstedtii</name>
    <dbReference type="NCBI Taxonomy" id="440482"/>
    <lineage>
        <taxon>Bacteria</taxon>
        <taxon>Bacillati</taxon>
        <taxon>Actinomycetota</taxon>
        <taxon>Actinomycetes</taxon>
        <taxon>Micrococcales</taxon>
        <taxon>Promicromonosporaceae</taxon>
        <taxon>Promicromonospora</taxon>
    </lineage>
</organism>
<comment type="caution">
    <text evidence="1">The sequence shown here is derived from an EMBL/GenBank/DDBJ whole genome shotgun (WGS) entry which is preliminary data.</text>
</comment>
<dbReference type="RefSeq" id="WP_397405704.1">
    <property type="nucleotide sequence ID" value="NZ_JBIRYI010000010.1"/>
</dbReference>
<evidence type="ECO:0000313" key="1">
    <source>
        <dbReference type="EMBL" id="MFI2488562.1"/>
    </source>
</evidence>
<dbReference type="EMBL" id="JBIRYI010000010">
    <property type="protein sequence ID" value="MFI2488562.1"/>
    <property type="molecule type" value="Genomic_DNA"/>
</dbReference>
<name>A0ABW7XLZ8_9MICO</name>